<keyword evidence="3" id="KW-1185">Reference proteome</keyword>
<feature type="domain" description="AB hydrolase-1" evidence="1">
    <location>
        <begin position="30"/>
        <end position="248"/>
    </location>
</feature>
<dbReference type="InterPro" id="IPR050266">
    <property type="entry name" value="AB_hydrolase_sf"/>
</dbReference>
<dbReference type="AlphaFoldDB" id="A0A6M1SSY4"/>
<organism evidence="2 3">
    <name type="scientific">Halalkalibaculum roseum</name>
    <dbReference type="NCBI Taxonomy" id="2709311"/>
    <lineage>
        <taxon>Bacteria</taxon>
        <taxon>Pseudomonadati</taxon>
        <taxon>Balneolota</taxon>
        <taxon>Balneolia</taxon>
        <taxon>Balneolales</taxon>
        <taxon>Balneolaceae</taxon>
        <taxon>Halalkalibaculum</taxon>
    </lineage>
</organism>
<dbReference type="EMBL" id="JAALLT010000002">
    <property type="protein sequence ID" value="NGP75892.1"/>
    <property type="molecule type" value="Genomic_DNA"/>
</dbReference>
<proteinExistence type="predicted"/>
<reference evidence="2 3" key="1">
    <citation type="submission" date="2020-02" db="EMBL/GenBank/DDBJ databases">
        <title>Balneolaceae bacterium YR4-1, complete genome.</title>
        <authorList>
            <person name="Li Y."/>
            <person name="Wu S."/>
        </authorList>
    </citation>
    <scope>NUCLEOTIDE SEQUENCE [LARGE SCALE GENOMIC DNA]</scope>
    <source>
        <strain evidence="2 3">YR4-1</strain>
    </source>
</reference>
<dbReference type="SUPFAM" id="SSF53474">
    <property type="entry name" value="alpha/beta-Hydrolases"/>
    <property type="match status" value="1"/>
</dbReference>
<gene>
    <name evidence="2" type="ORF">G3570_04555</name>
</gene>
<dbReference type="InterPro" id="IPR029058">
    <property type="entry name" value="AB_hydrolase_fold"/>
</dbReference>
<evidence type="ECO:0000259" key="1">
    <source>
        <dbReference type="Pfam" id="PF12697"/>
    </source>
</evidence>
<dbReference type="Proteomes" id="UP000473278">
    <property type="component" value="Unassembled WGS sequence"/>
</dbReference>
<dbReference type="GO" id="GO:0016020">
    <property type="term" value="C:membrane"/>
    <property type="evidence" value="ECO:0007669"/>
    <property type="project" value="TreeGrafter"/>
</dbReference>
<dbReference type="InterPro" id="IPR000073">
    <property type="entry name" value="AB_hydrolase_1"/>
</dbReference>
<sequence length="277" mass="32044">MFGSSKYPAYTNNGYKFLKISNQRSSRPPLVLLHGMFGGHSNFDPLVKRLDDQTIFVPLIPLYSLDKEELSIPMLSDWLHKFCRDCEIERPVLLGNSMGGHVALEYSRVFTDDVTGLVLAGSSGLFENDFGSTNPKRNDRNYIRKRAALTFYEDIVTEELVDEIMEVTQSPQKLPKLLKIARSTHKYNMESMLKDINLPVLLIWGKNDQVTPPRVAEQFFKKLPDVRLKWIEKCGHAPMMERPDEFVEHLKPFLQQLEYTKANKKNKQNYEGNYSHK</sequence>
<dbReference type="PRINTS" id="PR00111">
    <property type="entry name" value="ABHYDROLASE"/>
</dbReference>
<accession>A0A6M1SSY4</accession>
<evidence type="ECO:0000313" key="2">
    <source>
        <dbReference type="EMBL" id="NGP75892.1"/>
    </source>
</evidence>
<evidence type="ECO:0000313" key="3">
    <source>
        <dbReference type="Proteomes" id="UP000473278"/>
    </source>
</evidence>
<name>A0A6M1SSY4_9BACT</name>
<dbReference type="Pfam" id="PF12697">
    <property type="entry name" value="Abhydrolase_6"/>
    <property type="match status" value="1"/>
</dbReference>
<dbReference type="PANTHER" id="PTHR43798">
    <property type="entry name" value="MONOACYLGLYCEROL LIPASE"/>
    <property type="match status" value="1"/>
</dbReference>
<dbReference type="GO" id="GO:0016787">
    <property type="term" value="F:hydrolase activity"/>
    <property type="evidence" value="ECO:0007669"/>
    <property type="project" value="UniProtKB-KW"/>
</dbReference>
<keyword evidence="2" id="KW-0378">Hydrolase</keyword>
<dbReference type="PANTHER" id="PTHR43798:SF33">
    <property type="entry name" value="HYDROLASE, PUTATIVE (AFU_ORTHOLOGUE AFUA_2G14860)-RELATED"/>
    <property type="match status" value="1"/>
</dbReference>
<protein>
    <submittedName>
        <fullName evidence="2">Alpha/beta hydrolase</fullName>
    </submittedName>
</protein>
<dbReference type="RefSeq" id="WP_165139748.1">
    <property type="nucleotide sequence ID" value="NZ_JAALLT010000002.1"/>
</dbReference>
<dbReference type="Gene3D" id="3.40.50.1820">
    <property type="entry name" value="alpha/beta hydrolase"/>
    <property type="match status" value="1"/>
</dbReference>
<comment type="caution">
    <text evidence="2">The sequence shown here is derived from an EMBL/GenBank/DDBJ whole genome shotgun (WGS) entry which is preliminary data.</text>
</comment>